<evidence type="ECO:0000313" key="3">
    <source>
        <dbReference type="Proteomes" id="UP000663877"/>
    </source>
</evidence>
<reference evidence="2" key="1">
    <citation type="submission" date="2021-02" db="EMBL/GenBank/DDBJ databases">
        <authorList>
            <person name="Nowell W R."/>
        </authorList>
    </citation>
    <scope>NUCLEOTIDE SEQUENCE</scope>
</reference>
<dbReference type="Proteomes" id="UP000663877">
    <property type="component" value="Unassembled WGS sequence"/>
</dbReference>
<name>A0A814DG85_9BILA</name>
<comment type="caution">
    <text evidence="2">The sequence shown here is derived from an EMBL/GenBank/DDBJ whole genome shotgun (WGS) entry which is preliminary data.</text>
</comment>
<sequence length="140" mass="16440">MMNNSTVQLLDLPDEMLIQILNKLNNVDVLYSVLGVNKRLNRLACDPIFTNYLDLTTKISKYDERCSMSNVRLDQFCSFILLKIHHNIECLVLESSSMERILLTCDYPKLNKLILYSIKPELFLNYLSSKKFDDDKRERI</sequence>
<dbReference type="Pfam" id="PF12937">
    <property type="entry name" value="F-box-like"/>
    <property type="match status" value="1"/>
</dbReference>
<dbReference type="SUPFAM" id="SSF81383">
    <property type="entry name" value="F-box domain"/>
    <property type="match status" value="1"/>
</dbReference>
<evidence type="ECO:0000259" key="1">
    <source>
        <dbReference type="PROSITE" id="PS50181"/>
    </source>
</evidence>
<protein>
    <recommendedName>
        <fullName evidence="1">F-box domain-containing protein</fullName>
    </recommendedName>
</protein>
<accession>A0A814DG85</accession>
<organism evidence="2 3">
    <name type="scientific">Adineta steineri</name>
    <dbReference type="NCBI Taxonomy" id="433720"/>
    <lineage>
        <taxon>Eukaryota</taxon>
        <taxon>Metazoa</taxon>
        <taxon>Spiralia</taxon>
        <taxon>Gnathifera</taxon>
        <taxon>Rotifera</taxon>
        <taxon>Eurotatoria</taxon>
        <taxon>Bdelloidea</taxon>
        <taxon>Adinetida</taxon>
        <taxon>Adinetidae</taxon>
        <taxon>Adineta</taxon>
    </lineage>
</organism>
<dbReference type="InterPro" id="IPR036047">
    <property type="entry name" value="F-box-like_dom_sf"/>
</dbReference>
<gene>
    <name evidence="2" type="ORF">BJG266_LOCUS13360</name>
</gene>
<dbReference type="AlphaFoldDB" id="A0A814DG85"/>
<proteinExistence type="predicted"/>
<dbReference type="Gene3D" id="3.80.10.10">
    <property type="entry name" value="Ribonuclease Inhibitor"/>
    <property type="match status" value="1"/>
</dbReference>
<feature type="domain" description="F-box" evidence="1">
    <location>
        <begin position="6"/>
        <end position="55"/>
    </location>
</feature>
<dbReference type="InterPro" id="IPR032675">
    <property type="entry name" value="LRR_dom_sf"/>
</dbReference>
<dbReference type="EMBL" id="CAJNOI010000053">
    <property type="protein sequence ID" value="CAF0953736.1"/>
    <property type="molecule type" value="Genomic_DNA"/>
</dbReference>
<evidence type="ECO:0000313" key="2">
    <source>
        <dbReference type="EMBL" id="CAF0953736.1"/>
    </source>
</evidence>
<dbReference type="InterPro" id="IPR001810">
    <property type="entry name" value="F-box_dom"/>
</dbReference>
<dbReference type="PROSITE" id="PS50181">
    <property type="entry name" value="FBOX"/>
    <property type="match status" value="1"/>
</dbReference>